<dbReference type="InterPro" id="IPR038765">
    <property type="entry name" value="Papain-like_cys_pep_sf"/>
</dbReference>
<evidence type="ECO:0000313" key="2">
    <source>
        <dbReference type="EMBL" id="QNO51978.1"/>
    </source>
</evidence>
<organism evidence="2">
    <name type="scientific">Candidatus Methanophagaceae archaeon ANME-1 ERB6</name>
    <dbReference type="NCBI Taxonomy" id="2759912"/>
    <lineage>
        <taxon>Archaea</taxon>
        <taxon>Methanobacteriati</taxon>
        <taxon>Methanobacteriota</taxon>
        <taxon>Stenosarchaea group</taxon>
        <taxon>Methanomicrobia</taxon>
        <taxon>Candidatus Methanophagales</taxon>
        <taxon>Candidatus Methanophagaceae</taxon>
    </lineage>
</organism>
<dbReference type="EMBL" id="MT631497">
    <property type="protein sequence ID" value="QNO51978.1"/>
    <property type="molecule type" value="Genomic_DNA"/>
</dbReference>
<keyword evidence="1" id="KW-1133">Transmembrane helix</keyword>
<dbReference type="Gene3D" id="3.90.1720.10">
    <property type="entry name" value="endopeptidase domain like (from Nostoc punctiforme)"/>
    <property type="match status" value="1"/>
</dbReference>
<feature type="transmembrane region" description="Helical" evidence="1">
    <location>
        <begin position="238"/>
        <end position="257"/>
    </location>
</feature>
<evidence type="ECO:0000256" key="1">
    <source>
        <dbReference type="SAM" id="Phobius"/>
    </source>
</evidence>
<protein>
    <recommendedName>
        <fullName evidence="3">NlpC/P60 domain-containing protein</fullName>
    </recommendedName>
</protein>
<dbReference type="SUPFAM" id="SSF54001">
    <property type="entry name" value="Cysteine proteinases"/>
    <property type="match status" value="1"/>
</dbReference>
<gene>
    <name evidence="2" type="ORF">ACBLIHAL_00037</name>
</gene>
<keyword evidence="1" id="KW-0472">Membrane</keyword>
<keyword evidence="1" id="KW-0812">Transmembrane</keyword>
<reference evidence="2" key="1">
    <citation type="submission" date="2020-06" db="EMBL/GenBank/DDBJ databases">
        <title>Unique genomic features of the anaerobic methanotrophic archaea.</title>
        <authorList>
            <person name="Chadwick G.L."/>
            <person name="Skennerton C.T."/>
            <person name="Laso-Perez R."/>
            <person name="Leu A.O."/>
            <person name="Speth D.R."/>
            <person name="Yu H."/>
            <person name="Morgan-Lang C."/>
            <person name="Hatzenpichler R."/>
            <person name="Goudeau D."/>
            <person name="Malmstrom R."/>
            <person name="Brazelton W.J."/>
            <person name="Woyke T."/>
            <person name="Hallam S.J."/>
            <person name="Tyson G.W."/>
            <person name="Wegener G."/>
            <person name="Boetius A."/>
            <person name="Orphan V."/>
        </authorList>
    </citation>
    <scope>NUCLEOTIDE SEQUENCE</scope>
</reference>
<name>A0A7G9YVE4_9EURY</name>
<proteinExistence type="predicted"/>
<accession>A0A7G9YVE4</accession>
<evidence type="ECO:0008006" key="3">
    <source>
        <dbReference type="Google" id="ProtNLM"/>
    </source>
</evidence>
<sequence>MERDYREKLSFVILIIWLIMTLLAIPVSAGDAVEIDDKIYCLEEGDLLFYNGGSGHIGMYSGNGKFVDAHPGNTPGVKKDQPIKSSRFDTSATQCYSVKTTQAKRNAAVTWTEGKHGKNYNLLPPTPCDAGDEWYCSELVHCAYKAQGITLGEINASGYVTPHSITTDSDVESVSQECPAGSPNAGTYYAPGTTEDGCCQYGSECYEGNKDPVECTCCYDGNWHSGWHCEEGECVPEASTFVLFAVGLLCMAGYLGLRRKEK</sequence>
<dbReference type="AlphaFoldDB" id="A0A7G9YVE4"/>